<dbReference type="InterPro" id="IPR036291">
    <property type="entry name" value="NAD(P)-bd_dom_sf"/>
</dbReference>
<dbReference type="Pfam" id="PF13727">
    <property type="entry name" value="CoA_binding_3"/>
    <property type="match status" value="1"/>
</dbReference>
<keyword evidence="2" id="KW-0812">Transmembrane</keyword>
<dbReference type="InterPro" id="IPR003869">
    <property type="entry name" value="Polysac_CapD-like"/>
</dbReference>
<feature type="transmembrane region" description="Helical" evidence="2">
    <location>
        <begin position="12"/>
        <end position="32"/>
    </location>
</feature>
<gene>
    <name evidence="4" type="ORF">ADN00_18525</name>
</gene>
<keyword evidence="2" id="KW-1133">Transmembrane helix</keyword>
<evidence type="ECO:0000256" key="1">
    <source>
        <dbReference type="ARBA" id="ARBA00007430"/>
    </source>
</evidence>
<evidence type="ECO:0000313" key="4">
    <source>
        <dbReference type="EMBL" id="KPL70052.1"/>
    </source>
</evidence>
<feature type="transmembrane region" description="Helical" evidence="2">
    <location>
        <begin position="80"/>
        <end position="105"/>
    </location>
</feature>
<dbReference type="InterPro" id="IPR051203">
    <property type="entry name" value="Polysaccharide_Synthase-Rel"/>
</dbReference>
<comment type="caution">
    <text evidence="4">The sequence shown here is derived from an EMBL/GenBank/DDBJ whole genome shotgun (WGS) entry which is preliminary data.</text>
</comment>
<dbReference type="Proteomes" id="UP000050417">
    <property type="component" value="Unassembled WGS sequence"/>
</dbReference>
<accession>A0A0P6WK50</accession>
<protein>
    <recommendedName>
        <fullName evidence="3">Polysaccharide biosynthesis protein CapD-like domain-containing protein</fullName>
    </recommendedName>
</protein>
<comment type="similarity">
    <text evidence="1">Belongs to the polysaccharide synthase family.</text>
</comment>
<dbReference type="EMBL" id="LGCL01000045">
    <property type="protein sequence ID" value="KPL70052.1"/>
    <property type="molecule type" value="Genomic_DNA"/>
</dbReference>
<evidence type="ECO:0000313" key="5">
    <source>
        <dbReference type="Proteomes" id="UP000050417"/>
    </source>
</evidence>
<feature type="transmembrane region" description="Helical" evidence="2">
    <location>
        <begin position="38"/>
        <end position="59"/>
    </location>
</feature>
<dbReference type="RefSeq" id="WP_075064530.1">
    <property type="nucleotide sequence ID" value="NZ_LGCL01000045.1"/>
</dbReference>
<evidence type="ECO:0000256" key="2">
    <source>
        <dbReference type="SAM" id="Phobius"/>
    </source>
</evidence>
<dbReference type="OrthoDB" id="9803111at2"/>
<organism evidence="4 5">
    <name type="scientific">Ornatilinea apprima</name>
    <dbReference type="NCBI Taxonomy" id="1134406"/>
    <lineage>
        <taxon>Bacteria</taxon>
        <taxon>Bacillati</taxon>
        <taxon>Chloroflexota</taxon>
        <taxon>Anaerolineae</taxon>
        <taxon>Anaerolineales</taxon>
        <taxon>Anaerolineaceae</taxon>
        <taxon>Ornatilinea</taxon>
    </lineage>
</organism>
<sequence>MKAQPTIRNRYIFIGDLALMVVSVMGSYALRLELSSAFFLYMSSAYWMMLVVFAVKPLIYHYFGLYRRMWLYASVQELKLIVAAVTSASVLVSLVMVSLFTLGAFRAFPRSALIIDWLLSLILVGGLRFSMRLLAENKIMASIPNLTIKAHRVLIVGAGDAGALVVRELQKNPQLNLVPVGFLDDNPTKQKQSIYGVPVVGSISDLSKTIDNRKVDEVIIAIPSAPGRVVRIVADVCRLKNTPFRTMPGIYELLGGKVSISRLREVNINDLLRREPRQTDDEKVGIILGGKTVLVTGAGGSIGREICRQVARWGPSELVLLGHGENSIFEALIELQENFPSLPLRPVICDIRDRRRLQAVYERVRPQVVFHAAAHKHVPMMEINVEEAVTNNILGTRNVVDMALDFGVERLVMISTDKAVRPINVMGATKRIAELNVLDAAQRSGRPFCVVRFGNVLGSRGSVVPLFQRQIARGGPVTVTHPDMKRYFMTIPEAVHLVLQAASLTDGGETYMLNMGQQVRILNLAEDLIRLSGLEPGRDVEIVFSGIRPGEKLSEDLWDEGNVFQPTRHPDIFQVAGGNELAGSALRTSVDELIHLARDAESQSIVSLLDELIPGSAVRLTPPPEMTSID</sequence>
<name>A0A0P6WK50_9CHLR</name>
<dbReference type="AlphaFoldDB" id="A0A0P6WK50"/>
<feature type="domain" description="Polysaccharide biosynthesis protein CapD-like" evidence="3">
    <location>
        <begin position="293"/>
        <end position="575"/>
    </location>
</feature>
<keyword evidence="2" id="KW-0472">Membrane</keyword>
<dbReference type="CDD" id="cd05237">
    <property type="entry name" value="UDP_invert_4-6DH_SDR_e"/>
    <property type="match status" value="1"/>
</dbReference>
<dbReference type="SUPFAM" id="SSF51735">
    <property type="entry name" value="NAD(P)-binding Rossmann-fold domains"/>
    <property type="match status" value="2"/>
</dbReference>
<reference evidence="4 5" key="1">
    <citation type="submission" date="2015-07" db="EMBL/GenBank/DDBJ databases">
        <title>Genome sequence of Ornatilinea apprima DSM 23815.</title>
        <authorList>
            <person name="Hemp J."/>
            <person name="Ward L.M."/>
            <person name="Pace L.A."/>
            <person name="Fischer W.W."/>
        </authorList>
    </citation>
    <scope>NUCLEOTIDE SEQUENCE [LARGE SCALE GENOMIC DNA]</scope>
    <source>
        <strain evidence="4 5">P3M-1</strain>
    </source>
</reference>
<dbReference type="STRING" id="1134406.ADN00_18525"/>
<proteinExistence type="inferred from homology"/>
<evidence type="ECO:0000259" key="3">
    <source>
        <dbReference type="Pfam" id="PF02719"/>
    </source>
</evidence>
<dbReference type="Pfam" id="PF02719">
    <property type="entry name" value="Polysacc_synt_2"/>
    <property type="match status" value="1"/>
</dbReference>
<dbReference type="PANTHER" id="PTHR43318:SF1">
    <property type="entry name" value="POLYSACCHARIDE BIOSYNTHESIS PROTEIN EPSC-RELATED"/>
    <property type="match status" value="1"/>
</dbReference>
<dbReference type="PANTHER" id="PTHR43318">
    <property type="entry name" value="UDP-N-ACETYLGLUCOSAMINE 4,6-DEHYDRATASE"/>
    <property type="match status" value="1"/>
</dbReference>
<keyword evidence="5" id="KW-1185">Reference proteome</keyword>
<dbReference type="Gene3D" id="3.40.50.720">
    <property type="entry name" value="NAD(P)-binding Rossmann-like Domain"/>
    <property type="match status" value="2"/>
</dbReference>
<dbReference type="PATRIC" id="fig|1134406.4.peg.3013"/>